<reference evidence="3" key="1">
    <citation type="journal article" date="2023" name="Science">
        <title>Genome structures resolve the early diversification of teleost fishes.</title>
        <authorList>
            <person name="Parey E."/>
            <person name="Louis A."/>
            <person name="Montfort J."/>
            <person name="Bouchez O."/>
            <person name="Roques C."/>
            <person name="Iampietro C."/>
            <person name="Lluch J."/>
            <person name="Castinel A."/>
            <person name="Donnadieu C."/>
            <person name="Desvignes T."/>
            <person name="Floi Bucao C."/>
            <person name="Jouanno E."/>
            <person name="Wen M."/>
            <person name="Mejri S."/>
            <person name="Dirks R."/>
            <person name="Jansen H."/>
            <person name="Henkel C."/>
            <person name="Chen W.J."/>
            <person name="Zahm M."/>
            <person name="Cabau C."/>
            <person name="Klopp C."/>
            <person name="Thompson A.W."/>
            <person name="Robinson-Rechavi M."/>
            <person name="Braasch I."/>
            <person name="Lecointre G."/>
            <person name="Bobe J."/>
            <person name="Postlethwait J.H."/>
            <person name="Berthelot C."/>
            <person name="Roest Crollius H."/>
            <person name="Guiguen Y."/>
        </authorList>
    </citation>
    <scope>NUCLEOTIDE SEQUENCE</scope>
    <source>
        <strain evidence="3">WJC10195</strain>
    </source>
</reference>
<evidence type="ECO:0000313" key="3">
    <source>
        <dbReference type="EMBL" id="KAJ8379517.1"/>
    </source>
</evidence>
<dbReference type="SUPFAM" id="SSF55979">
    <property type="entry name" value="DNA clamp"/>
    <property type="match status" value="1"/>
</dbReference>
<dbReference type="InterPro" id="IPR007268">
    <property type="entry name" value="Rad9/Ddc1"/>
</dbReference>
<dbReference type="InterPro" id="IPR029373">
    <property type="entry name" value="FAM216"/>
</dbReference>
<dbReference type="AlphaFoldDB" id="A0A9Q1GA85"/>
<gene>
    <name evidence="3" type="ORF">SKAU_G00002950</name>
</gene>
<evidence type="ECO:0000256" key="2">
    <source>
        <dbReference type="SAM" id="MobiDB-lite"/>
    </source>
</evidence>
<keyword evidence="4" id="KW-1185">Reference proteome</keyword>
<dbReference type="PANTHER" id="PTHR16476:SF4">
    <property type="entry name" value="PROTEIN FAM216A"/>
    <property type="match status" value="1"/>
</dbReference>
<dbReference type="Proteomes" id="UP001152622">
    <property type="component" value="Chromosome 1"/>
</dbReference>
<proteinExistence type="inferred from homology"/>
<dbReference type="PANTHER" id="PTHR16476">
    <property type="entry name" value="FAMILY WITH SEQUENCE SIMILARITY 216 MEMBER A"/>
    <property type="match status" value="1"/>
</dbReference>
<comment type="caution">
    <text evidence="3">The sequence shown here is derived from an EMBL/GenBank/DDBJ whole genome shotgun (WGS) entry which is preliminary data.</text>
</comment>
<dbReference type="EMBL" id="JAINUF010000001">
    <property type="protein sequence ID" value="KAJ8379517.1"/>
    <property type="molecule type" value="Genomic_DNA"/>
</dbReference>
<dbReference type="Pfam" id="PF04139">
    <property type="entry name" value="Rad9"/>
    <property type="match status" value="1"/>
</dbReference>
<evidence type="ECO:0000313" key="4">
    <source>
        <dbReference type="Proteomes" id="UP001152622"/>
    </source>
</evidence>
<dbReference type="GO" id="GO:0030896">
    <property type="term" value="C:checkpoint clamp complex"/>
    <property type="evidence" value="ECO:0007669"/>
    <property type="project" value="InterPro"/>
</dbReference>
<comment type="similarity">
    <text evidence="1">Belongs to the FAM216 family.</text>
</comment>
<dbReference type="Pfam" id="PF15107">
    <property type="entry name" value="FAM216B"/>
    <property type="match status" value="1"/>
</dbReference>
<feature type="compositionally biased region" description="Polar residues" evidence="2">
    <location>
        <begin position="189"/>
        <end position="202"/>
    </location>
</feature>
<organism evidence="3 4">
    <name type="scientific">Synaphobranchus kaupii</name>
    <name type="common">Kaup's arrowtooth eel</name>
    <dbReference type="NCBI Taxonomy" id="118154"/>
    <lineage>
        <taxon>Eukaryota</taxon>
        <taxon>Metazoa</taxon>
        <taxon>Chordata</taxon>
        <taxon>Craniata</taxon>
        <taxon>Vertebrata</taxon>
        <taxon>Euteleostomi</taxon>
        <taxon>Actinopterygii</taxon>
        <taxon>Neopterygii</taxon>
        <taxon>Teleostei</taxon>
        <taxon>Anguilliformes</taxon>
        <taxon>Synaphobranchidae</taxon>
        <taxon>Synaphobranchus</taxon>
    </lineage>
</organism>
<sequence length="327" mass="36859">MRKQVTFVEENSKGEHLIQHESSRYLATRSAGSYCPQKDKYIDSDGLFSGHDTSVRGQRRSHFNAPPQQISEAHQIKTIHIPKSLMAAPFLQHPSLTNGQKRYLYSIASVYSTEHMQKLMKRHYLNVLHQCSRAGPNRLGENRTPQFKKKHTFESGSKTDSRSLDSTKPSRTRQAAAVHSGKITLPSIGKSQKGTASNTSNERGPRILNKNEYVARNTSLKGRCNKAAKRWEGSPEKQEKTGEDTELLWSHPATVFGKALHALSRIGHEIWLDPLEKGLAVRSVNMAHSAYACFLFSPLFFQQYIQGAKLPHDPRNLKCKLAMKVLT</sequence>
<evidence type="ECO:0000256" key="1">
    <source>
        <dbReference type="ARBA" id="ARBA00008615"/>
    </source>
</evidence>
<dbReference type="InterPro" id="IPR046938">
    <property type="entry name" value="DNA_clamp_sf"/>
</dbReference>
<dbReference type="GO" id="GO:0000077">
    <property type="term" value="P:DNA damage checkpoint signaling"/>
    <property type="evidence" value="ECO:0007669"/>
    <property type="project" value="InterPro"/>
</dbReference>
<name>A0A9Q1GA85_SYNKA</name>
<protein>
    <submittedName>
        <fullName evidence="3">Uncharacterized protein</fullName>
    </submittedName>
</protein>
<dbReference type="OrthoDB" id="5980156at2759"/>
<accession>A0A9Q1GA85</accession>
<dbReference type="Gene3D" id="3.70.10.10">
    <property type="match status" value="1"/>
</dbReference>
<feature type="region of interest" description="Disordered" evidence="2">
    <location>
        <begin position="134"/>
        <end position="211"/>
    </location>
</feature>